<dbReference type="EMBL" id="CAFBNU010000004">
    <property type="protein sequence ID" value="CAB4964036.1"/>
    <property type="molecule type" value="Genomic_DNA"/>
</dbReference>
<protein>
    <submittedName>
        <fullName evidence="6">Unannotated protein</fullName>
    </submittedName>
</protein>
<keyword evidence="4" id="KW-0663">Pyridoxal phosphate</keyword>
<keyword evidence="3" id="KW-0210">Decarboxylase</keyword>
<dbReference type="EMBL" id="CAEZXD010000002">
    <property type="protein sequence ID" value="CAB4668048.1"/>
    <property type="molecule type" value="Genomic_DNA"/>
</dbReference>
<evidence type="ECO:0000313" key="11">
    <source>
        <dbReference type="EMBL" id="CAB5029982.1"/>
    </source>
</evidence>
<evidence type="ECO:0000313" key="10">
    <source>
        <dbReference type="EMBL" id="CAB4964036.1"/>
    </source>
</evidence>
<accession>A0A6J6M4X0</accession>
<dbReference type="EMBL" id="CAFBMA010000019">
    <property type="protein sequence ID" value="CAB4903692.1"/>
    <property type="molecule type" value="Genomic_DNA"/>
</dbReference>
<dbReference type="InterPro" id="IPR002129">
    <property type="entry name" value="PyrdxlP-dep_de-COase"/>
</dbReference>
<evidence type="ECO:0000256" key="2">
    <source>
        <dbReference type="ARBA" id="ARBA00009533"/>
    </source>
</evidence>
<dbReference type="Pfam" id="PF00282">
    <property type="entry name" value="Pyridoxal_deC"/>
    <property type="match status" value="1"/>
</dbReference>
<evidence type="ECO:0000256" key="4">
    <source>
        <dbReference type="ARBA" id="ARBA00022898"/>
    </source>
</evidence>
<gene>
    <name evidence="6" type="ORF">UFOPK2343_00190</name>
    <name evidence="7" type="ORF">UFOPK2652_01265</name>
    <name evidence="8" type="ORF">UFOPK3128_00681</name>
    <name evidence="9" type="ORF">UFOPK3511_01204</name>
    <name evidence="10" type="ORF">UFOPK3880_00631</name>
    <name evidence="11" type="ORF">UFOPK4146_00869</name>
</gene>
<dbReference type="InterPro" id="IPR015424">
    <property type="entry name" value="PyrdxlP-dep_Trfase"/>
</dbReference>
<evidence type="ECO:0000256" key="3">
    <source>
        <dbReference type="ARBA" id="ARBA00022793"/>
    </source>
</evidence>
<dbReference type="InterPro" id="IPR015422">
    <property type="entry name" value="PyrdxlP-dep_Trfase_small"/>
</dbReference>
<dbReference type="GO" id="GO:0016831">
    <property type="term" value="F:carboxy-lyase activity"/>
    <property type="evidence" value="ECO:0007669"/>
    <property type="project" value="UniProtKB-KW"/>
</dbReference>
<dbReference type="InterPro" id="IPR010977">
    <property type="entry name" value="Aromatic_deC"/>
</dbReference>
<dbReference type="EMBL" id="CAEZYD010000024">
    <property type="protein sequence ID" value="CAB4718644.1"/>
    <property type="molecule type" value="Genomic_DNA"/>
</dbReference>
<evidence type="ECO:0000313" key="9">
    <source>
        <dbReference type="EMBL" id="CAB4903692.1"/>
    </source>
</evidence>
<evidence type="ECO:0000313" key="8">
    <source>
        <dbReference type="EMBL" id="CAB4819383.1"/>
    </source>
</evidence>
<evidence type="ECO:0000256" key="1">
    <source>
        <dbReference type="ARBA" id="ARBA00001933"/>
    </source>
</evidence>
<dbReference type="AlphaFoldDB" id="A0A6J6M4X0"/>
<dbReference type="Gene3D" id="3.40.640.10">
    <property type="entry name" value="Type I PLP-dependent aspartate aminotransferase-like (Major domain)"/>
    <property type="match status" value="1"/>
</dbReference>
<comment type="similarity">
    <text evidence="2">Belongs to the group II decarboxylase family.</text>
</comment>
<dbReference type="PANTHER" id="PTHR11999:SF70">
    <property type="entry name" value="MIP05841P"/>
    <property type="match status" value="1"/>
</dbReference>
<dbReference type="EMBL" id="CAFBPT010000005">
    <property type="protein sequence ID" value="CAB5029982.1"/>
    <property type="molecule type" value="Genomic_DNA"/>
</dbReference>
<keyword evidence="5" id="KW-0456">Lyase</keyword>
<dbReference type="InterPro" id="IPR021115">
    <property type="entry name" value="Pyridoxal-P_BS"/>
</dbReference>
<name>A0A6J6M4X0_9ZZZZ</name>
<dbReference type="GO" id="GO:0030170">
    <property type="term" value="F:pyridoxal phosphate binding"/>
    <property type="evidence" value="ECO:0007669"/>
    <property type="project" value="InterPro"/>
</dbReference>
<dbReference type="PANTHER" id="PTHR11999">
    <property type="entry name" value="GROUP II PYRIDOXAL-5-PHOSPHATE DECARBOXYLASE"/>
    <property type="match status" value="1"/>
</dbReference>
<dbReference type="GO" id="GO:0019752">
    <property type="term" value="P:carboxylic acid metabolic process"/>
    <property type="evidence" value="ECO:0007669"/>
    <property type="project" value="InterPro"/>
</dbReference>
<dbReference type="EMBL" id="CAFAAZ010000004">
    <property type="protein sequence ID" value="CAB4819383.1"/>
    <property type="molecule type" value="Genomic_DNA"/>
</dbReference>
<comment type="cofactor">
    <cofactor evidence="1">
        <name>pyridoxal 5'-phosphate</name>
        <dbReference type="ChEBI" id="CHEBI:597326"/>
    </cofactor>
</comment>
<dbReference type="SUPFAM" id="SSF53383">
    <property type="entry name" value="PLP-dependent transferases"/>
    <property type="match status" value="1"/>
</dbReference>
<proteinExistence type="inferred from homology"/>
<sequence length="490" mass="52915">MGDSSRSVTSICGPCEYITLIGVRVPYNPLMLHVLGYGRLLVMHEFTPEVEALAKEVLAYSLERLKSDPPLDGPRTAEDLFNEVGNTITSKGLGGAKALEVFTEVLAKACISTDHPRNLAFIPSAPSEFANLFDLVVGASALYGGSWQEGAGAVFAENQALRWLSNMAGLPQSSGGVFVQGGTIGNLSALVVARAEARKKFPDVKRFAVACSEEAHSSIVGAASVMDVGVLKIATDANGKLQGETVGDAIDKLHAGGEVRVFAVVATSGTTNLGIIDNLESVGKAAHDRNIWFHVDGAYGLAALCAPSVRPLFSGVENADSFIVDPHKWLFAPFDACALVYRDPKLAKDVHTQHASYLETLQDESWNPSDYAIHLTRRVRGLPFWFSLAAHGVDAYTEAMEQSLTVAKQAAELVKKHPNLELLCEPELSIVAFTRKGWEKSDYQKWSDKLLADQIGFIPPSSHEGKPILRFAIVNPWTKISDIEMILATL</sequence>
<dbReference type="Gene3D" id="3.90.1150.10">
    <property type="entry name" value="Aspartate Aminotransferase, domain 1"/>
    <property type="match status" value="1"/>
</dbReference>
<reference evidence="6" key="1">
    <citation type="submission" date="2020-05" db="EMBL/GenBank/DDBJ databases">
        <authorList>
            <person name="Chiriac C."/>
            <person name="Salcher M."/>
            <person name="Ghai R."/>
            <person name="Kavagutti S V."/>
        </authorList>
    </citation>
    <scope>NUCLEOTIDE SEQUENCE</scope>
</reference>
<dbReference type="PRINTS" id="PR00800">
    <property type="entry name" value="YHDCRBOXLASE"/>
</dbReference>
<dbReference type="PROSITE" id="PS00392">
    <property type="entry name" value="DDC_GAD_HDC_YDC"/>
    <property type="match status" value="1"/>
</dbReference>
<dbReference type="InterPro" id="IPR015421">
    <property type="entry name" value="PyrdxlP-dep_Trfase_major"/>
</dbReference>
<evidence type="ECO:0000256" key="5">
    <source>
        <dbReference type="ARBA" id="ARBA00023239"/>
    </source>
</evidence>
<dbReference type="GO" id="GO:0006520">
    <property type="term" value="P:amino acid metabolic process"/>
    <property type="evidence" value="ECO:0007669"/>
    <property type="project" value="InterPro"/>
</dbReference>
<evidence type="ECO:0000313" key="6">
    <source>
        <dbReference type="EMBL" id="CAB4668048.1"/>
    </source>
</evidence>
<organism evidence="6">
    <name type="scientific">freshwater metagenome</name>
    <dbReference type="NCBI Taxonomy" id="449393"/>
    <lineage>
        <taxon>unclassified sequences</taxon>
        <taxon>metagenomes</taxon>
        <taxon>ecological metagenomes</taxon>
    </lineage>
</organism>
<evidence type="ECO:0000313" key="7">
    <source>
        <dbReference type="EMBL" id="CAB4718644.1"/>
    </source>
</evidence>